<dbReference type="GO" id="GO:0000976">
    <property type="term" value="F:transcription cis-regulatory region binding"/>
    <property type="evidence" value="ECO:0007669"/>
    <property type="project" value="TreeGrafter"/>
</dbReference>
<dbReference type="SUPFAM" id="SSF48403">
    <property type="entry name" value="Ankyrin repeat"/>
    <property type="match status" value="1"/>
</dbReference>
<protein>
    <submittedName>
        <fullName evidence="4">Uncharacterized protein</fullName>
    </submittedName>
</protein>
<dbReference type="EMBL" id="VCGU01000458">
    <property type="protein sequence ID" value="TRY62668.1"/>
    <property type="molecule type" value="Genomic_DNA"/>
</dbReference>
<dbReference type="GO" id="GO:0045944">
    <property type="term" value="P:positive regulation of transcription by RNA polymerase II"/>
    <property type="evidence" value="ECO:0007669"/>
    <property type="project" value="TreeGrafter"/>
</dbReference>
<dbReference type="PROSITE" id="PS50297">
    <property type="entry name" value="ANK_REP_REGION"/>
    <property type="match status" value="3"/>
</dbReference>
<dbReference type="Gene3D" id="1.25.40.20">
    <property type="entry name" value="Ankyrin repeat-containing domain"/>
    <property type="match status" value="2"/>
</dbReference>
<feature type="repeat" description="ANK" evidence="3">
    <location>
        <begin position="110"/>
        <end position="143"/>
    </location>
</feature>
<accession>A0A553NB69</accession>
<evidence type="ECO:0000256" key="3">
    <source>
        <dbReference type="PROSITE-ProRule" id="PRU00023"/>
    </source>
</evidence>
<dbReference type="STRING" id="6832.A0A553NB69"/>
<feature type="repeat" description="ANK" evidence="3">
    <location>
        <begin position="42"/>
        <end position="74"/>
    </location>
</feature>
<dbReference type="OMA" id="PNHVNVE"/>
<organism evidence="4 5">
    <name type="scientific">Tigriopus californicus</name>
    <name type="common">Marine copepod</name>
    <dbReference type="NCBI Taxonomy" id="6832"/>
    <lineage>
        <taxon>Eukaryota</taxon>
        <taxon>Metazoa</taxon>
        <taxon>Ecdysozoa</taxon>
        <taxon>Arthropoda</taxon>
        <taxon>Crustacea</taxon>
        <taxon>Multicrustacea</taxon>
        <taxon>Hexanauplia</taxon>
        <taxon>Copepoda</taxon>
        <taxon>Harpacticoida</taxon>
        <taxon>Harpacticidae</taxon>
        <taxon>Tigriopus</taxon>
    </lineage>
</organism>
<evidence type="ECO:0000256" key="2">
    <source>
        <dbReference type="ARBA" id="ARBA00023043"/>
    </source>
</evidence>
<dbReference type="Pfam" id="PF12796">
    <property type="entry name" value="Ank_2"/>
    <property type="match status" value="2"/>
</dbReference>
<dbReference type="InterPro" id="IPR050663">
    <property type="entry name" value="Ankyrin-SOCS_Box"/>
</dbReference>
<evidence type="ECO:0000313" key="4">
    <source>
        <dbReference type="EMBL" id="TRY62668.1"/>
    </source>
</evidence>
<feature type="repeat" description="ANK" evidence="3">
    <location>
        <begin position="177"/>
        <end position="209"/>
    </location>
</feature>
<comment type="caution">
    <text evidence="4">The sequence shown here is derived from an EMBL/GenBank/DDBJ whole genome shotgun (WGS) entry which is preliminary data.</text>
</comment>
<dbReference type="PRINTS" id="PR01415">
    <property type="entry name" value="ANKYRIN"/>
</dbReference>
<feature type="repeat" description="ANK" evidence="3">
    <location>
        <begin position="75"/>
        <end position="107"/>
    </location>
</feature>
<name>A0A553NB69_TIGCA</name>
<evidence type="ECO:0000313" key="5">
    <source>
        <dbReference type="Proteomes" id="UP000318571"/>
    </source>
</evidence>
<keyword evidence="5" id="KW-1185">Reference proteome</keyword>
<dbReference type="AlphaFoldDB" id="A0A553NB69"/>
<proteinExistence type="predicted"/>
<reference evidence="4 5" key="1">
    <citation type="journal article" date="2018" name="Nat. Ecol. Evol.">
        <title>Genomic signatures of mitonuclear coevolution across populations of Tigriopus californicus.</title>
        <authorList>
            <person name="Barreto F.S."/>
            <person name="Watson E.T."/>
            <person name="Lima T.G."/>
            <person name="Willett C.S."/>
            <person name="Edmands S."/>
            <person name="Li W."/>
            <person name="Burton R.S."/>
        </authorList>
    </citation>
    <scope>NUCLEOTIDE SEQUENCE [LARGE SCALE GENOMIC DNA]</scope>
    <source>
        <strain evidence="4 5">San Diego</strain>
    </source>
</reference>
<dbReference type="SMART" id="SM00248">
    <property type="entry name" value="ANK"/>
    <property type="match status" value="5"/>
</dbReference>
<evidence type="ECO:0000256" key="1">
    <source>
        <dbReference type="ARBA" id="ARBA00022737"/>
    </source>
</evidence>
<dbReference type="InterPro" id="IPR036770">
    <property type="entry name" value="Ankyrin_rpt-contain_sf"/>
</dbReference>
<dbReference type="GO" id="GO:0005634">
    <property type="term" value="C:nucleus"/>
    <property type="evidence" value="ECO:0007669"/>
    <property type="project" value="TreeGrafter"/>
</dbReference>
<dbReference type="PANTHER" id="PTHR24193">
    <property type="entry name" value="ANKYRIN REPEAT PROTEIN"/>
    <property type="match status" value="1"/>
</dbReference>
<sequence length="234" mass="25009">MSESVFDLACDNNLVEVVNRINGCSNCDEIVRLVNQSLDKVCGWTPLHGAAQGGHPEMVKLLLSNGAKVDALTDTDYTPLHLAASGGHEPIVDILLQNQADPNISTTAGLNGTALHYAAGKGHEAIVSKLISHSGCNINQLSDDCCTPLYYAVLGNHANIVADLIHAKATVNDSDCEGTTPLHGAAQFGLLPIVKMLIEAGADKAAKDRFNRTPEDLAKEMAQKRTLEYFRSLH</sequence>
<gene>
    <name evidence="4" type="ORF">TCAL_04635</name>
</gene>
<dbReference type="Proteomes" id="UP000318571">
    <property type="component" value="Chromosome 10"/>
</dbReference>
<dbReference type="PANTHER" id="PTHR24193:SF121">
    <property type="entry name" value="ADA2A-CONTAINING COMPLEX COMPONENT 3, ISOFORM D"/>
    <property type="match status" value="1"/>
</dbReference>
<keyword evidence="1" id="KW-0677">Repeat</keyword>
<keyword evidence="2 3" id="KW-0040">ANK repeat</keyword>
<dbReference type="PROSITE" id="PS50088">
    <property type="entry name" value="ANK_REPEAT"/>
    <property type="match status" value="4"/>
</dbReference>
<dbReference type="InterPro" id="IPR002110">
    <property type="entry name" value="Ankyrin_rpt"/>
</dbReference>